<name>A0A087W1G4_ECHMU</name>
<reference evidence="1" key="1">
    <citation type="journal article" date="2013" name="Nature">
        <title>The genomes of four tapeworm species reveal adaptations to parasitism.</title>
        <authorList>
            <person name="Tsai I.J."/>
            <person name="Zarowiecki M."/>
            <person name="Holroyd N."/>
            <person name="Garciarrubio A."/>
            <person name="Sanchez-Flores A."/>
            <person name="Brooks K.L."/>
            <person name="Tracey A."/>
            <person name="Bobes R.J."/>
            <person name="Fragoso G."/>
            <person name="Sciutto E."/>
            <person name="Aslett M."/>
            <person name="Beasley H."/>
            <person name="Bennett H.M."/>
            <person name="Cai J."/>
            <person name="Camicia F."/>
            <person name="Clark R."/>
            <person name="Cucher M."/>
            <person name="De Silva N."/>
            <person name="Day T.A."/>
            <person name="Deplazes P."/>
            <person name="Estrada K."/>
            <person name="Fernandez C."/>
            <person name="Holland P.W."/>
            <person name="Hou J."/>
            <person name="Hu S."/>
            <person name="Huckvale T."/>
            <person name="Hung S.S."/>
            <person name="Kamenetzky L."/>
            <person name="Keane J.A."/>
            <person name="Kiss F."/>
            <person name="Koziol U."/>
            <person name="Lambert O."/>
            <person name="Liu K."/>
            <person name="Luo X."/>
            <person name="Luo Y."/>
            <person name="Macchiaroli N."/>
            <person name="Nichol S."/>
            <person name="Paps J."/>
            <person name="Parkinson J."/>
            <person name="Pouchkina-Stantcheva N."/>
            <person name="Riddiford N."/>
            <person name="Rosenzvit M."/>
            <person name="Salinas G."/>
            <person name="Wasmuth J.D."/>
            <person name="Zamanian M."/>
            <person name="Zheng Y."/>
            <person name="Cai X."/>
            <person name="Soberon X."/>
            <person name="Olson P.D."/>
            <person name="Laclette J.P."/>
            <person name="Brehm K."/>
            <person name="Berriman M."/>
            <person name="Garciarrubio A."/>
            <person name="Bobes R.J."/>
            <person name="Fragoso G."/>
            <person name="Sanchez-Flores A."/>
            <person name="Estrada K."/>
            <person name="Cevallos M.A."/>
            <person name="Morett E."/>
            <person name="Gonzalez V."/>
            <person name="Portillo T."/>
            <person name="Ochoa-Leyva A."/>
            <person name="Jose M.V."/>
            <person name="Sciutto E."/>
            <person name="Landa A."/>
            <person name="Jimenez L."/>
            <person name="Valdes V."/>
            <person name="Carrero J.C."/>
            <person name="Larralde C."/>
            <person name="Morales-Montor J."/>
            <person name="Limon-Lason J."/>
            <person name="Soberon X."/>
            <person name="Laclette J.P."/>
        </authorList>
    </citation>
    <scope>NUCLEOTIDE SEQUENCE [LARGE SCALE GENOMIC DNA]</scope>
</reference>
<evidence type="ECO:0000313" key="2">
    <source>
        <dbReference type="Proteomes" id="UP000017246"/>
    </source>
</evidence>
<keyword evidence="2" id="KW-1185">Reference proteome</keyword>
<reference evidence="1" key="2">
    <citation type="submission" date="2015-11" db="EMBL/GenBank/DDBJ databases">
        <authorList>
            <person name="Zhang Y."/>
            <person name="Guo Z."/>
        </authorList>
    </citation>
    <scope>NUCLEOTIDE SEQUENCE</scope>
</reference>
<gene>
    <name evidence="1" type="ORF">EmuJ_000230500</name>
</gene>
<evidence type="ECO:0000313" key="1">
    <source>
        <dbReference type="EMBL" id="CDI98452.1"/>
    </source>
</evidence>
<dbReference type="Proteomes" id="UP000017246">
    <property type="component" value="Unassembled WGS sequence"/>
</dbReference>
<dbReference type="OrthoDB" id="206950at2759"/>
<dbReference type="EMBL" id="LN902844">
    <property type="protein sequence ID" value="CDI98452.1"/>
    <property type="molecule type" value="Genomic_DNA"/>
</dbReference>
<dbReference type="AlphaFoldDB" id="A0A087W1G4"/>
<sequence length="72" mass="7983">MDGTDEKVSVVDAESDEEPDRILIPEIENADEALHDCDATSTPSMLVKRIPTYAELENEILISHGLQMLVTK</sequence>
<protein>
    <submittedName>
        <fullName evidence="1">Expressed protein</fullName>
    </submittedName>
</protein>
<proteinExistence type="predicted"/>
<accession>A0A087W1G4</accession>
<organism evidence="1 2">
    <name type="scientific">Echinococcus multilocularis</name>
    <name type="common">Fox tapeworm</name>
    <dbReference type="NCBI Taxonomy" id="6211"/>
    <lineage>
        <taxon>Eukaryota</taxon>
        <taxon>Metazoa</taxon>
        <taxon>Spiralia</taxon>
        <taxon>Lophotrochozoa</taxon>
        <taxon>Platyhelminthes</taxon>
        <taxon>Cestoda</taxon>
        <taxon>Eucestoda</taxon>
        <taxon>Cyclophyllidea</taxon>
        <taxon>Taeniidae</taxon>
        <taxon>Echinococcus</taxon>
    </lineage>
</organism>